<keyword evidence="2" id="KW-1185">Reference proteome</keyword>
<sequence length="273" mass="28321">MPIQDQFDSQIAYNPDADELVTGATFQVFASDDSAFATPLPITDPASGAGIPTLRSSSIGVLPDFRVPGDPPQVILKSGAFVTLLTSKFGAVLAAGLDPDTVAAAIAAAAAAQASASQAQTVVEQTAPAAAAAAVDEMLATRDVSTSLPVAPEFPDDEGFLGDADGRPSKVGFDVDGEIAEATMRSAHGKGMPRLTVIDDGDGGFYLADAEGNRYALGFDSTGQFDTTTKWALANLLHSYTGPDQPFVWPGNFILWQRVDLASGHIETLMGEN</sequence>
<dbReference type="EMBL" id="JABACI010000001">
    <property type="protein sequence ID" value="NLP82575.1"/>
    <property type="molecule type" value="Genomic_DNA"/>
</dbReference>
<evidence type="ECO:0000313" key="1">
    <source>
        <dbReference type="EMBL" id="NLP82575.1"/>
    </source>
</evidence>
<protein>
    <submittedName>
        <fullName evidence="1">Uncharacterized protein</fullName>
    </submittedName>
</protein>
<accession>A0ABX1K8Y5</accession>
<name>A0ABX1K8Y5_9MICO</name>
<organism evidence="1 2">
    <name type="scientific">Microbacterium salsuginis</name>
    <dbReference type="NCBI Taxonomy" id="2722803"/>
    <lineage>
        <taxon>Bacteria</taxon>
        <taxon>Bacillati</taxon>
        <taxon>Actinomycetota</taxon>
        <taxon>Actinomycetes</taxon>
        <taxon>Micrococcales</taxon>
        <taxon>Microbacteriaceae</taxon>
        <taxon>Microbacterium</taxon>
    </lineage>
</organism>
<dbReference type="Proteomes" id="UP001429745">
    <property type="component" value="Unassembled WGS sequence"/>
</dbReference>
<gene>
    <name evidence="1" type="ORF">HF576_01815</name>
</gene>
<dbReference type="RefSeq" id="WP_168911067.1">
    <property type="nucleotide sequence ID" value="NZ_JABACI010000001.1"/>
</dbReference>
<proteinExistence type="predicted"/>
<reference evidence="1 2" key="1">
    <citation type="submission" date="2020-04" db="EMBL/GenBank/DDBJ databases">
        <title>CFH 90308 Microbacterium sp.</title>
        <authorList>
            <person name="Nie G."/>
            <person name="Ming H."/>
            <person name="Xia T."/>
        </authorList>
    </citation>
    <scope>NUCLEOTIDE SEQUENCE [LARGE SCALE GENOMIC DNA]</scope>
    <source>
        <strain evidence="1 2">CFH 90308</strain>
    </source>
</reference>
<evidence type="ECO:0000313" key="2">
    <source>
        <dbReference type="Proteomes" id="UP001429745"/>
    </source>
</evidence>
<comment type="caution">
    <text evidence="1">The sequence shown here is derived from an EMBL/GenBank/DDBJ whole genome shotgun (WGS) entry which is preliminary data.</text>
</comment>